<evidence type="ECO:0000313" key="2">
    <source>
        <dbReference type="Proteomes" id="UP001499843"/>
    </source>
</evidence>
<evidence type="ECO:0008006" key="3">
    <source>
        <dbReference type="Google" id="ProtNLM"/>
    </source>
</evidence>
<reference evidence="1 2" key="1">
    <citation type="journal article" date="2019" name="Int. J. Syst. Evol. Microbiol.">
        <title>The Global Catalogue of Microorganisms (GCM) 10K type strain sequencing project: providing services to taxonomists for standard genome sequencing and annotation.</title>
        <authorList>
            <consortium name="The Broad Institute Genomics Platform"/>
            <consortium name="The Broad Institute Genome Sequencing Center for Infectious Disease"/>
            <person name="Wu L."/>
            <person name="Ma J."/>
        </authorList>
    </citation>
    <scope>NUCLEOTIDE SEQUENCE [LARGE SCALE GENOMIC DNA]</scope>
    <source>
        <strain evidence="1 2">JCM 16114</strain>
    </source>
</reference>
<gene>
    <name evidence="1" type="ORF">GCM10009850_047870</name>
</gene>
<dbReference type="EMBL" id="BAAAQX010000012">
    <property type="protein sequence ID" value="GAA2209329.1"/>
    <property type="molecule type" value="Genomic_DNA"/>
</dbReference>
<evidence type="ECO:0000313" key="1">
    <source>
        <dbReference type="EMBL" id="GAA2209329.1"/>
    </source>
</evidence>
<keyword evidence="2" id="KW-1185">Reference proteome</keyword>
<sequence length="409" mass="46103">MRSLISGVASLINRAPIPYTGRSRTPMPFMQSNSTEAQLEAMGAVGTLFAIVHRTSNATSQVNWRLWRKAASGKPEDRVEVTRHLALDVLNRPNPFMTRQEFIETFQQHLDLTGEGWWVIGRDPRATFPMELWPLRPDRMEPVPDPTKFLAGYVYFGPDGEKVPLDLNQVIQLRMPNPLDPYRGMGPVQSILTDLDSTRYSAEWNRNFFANSAEPGGIIEVDRRLGDDEFDELRERWNEQHRGIANAHRVAILEQGKWVDRKFTQRDMQFTELRNVSREIIREAFGFPKSMLGTVDDVNRANAEAGEVMFARWLVVPRLERIKAALNAEFLPLFGSTSQGVEFDFDDPIPMDREMVNAERDSRAGAAKLLVEAGFEPKGVLAAVGLPDIPYVGRPTPSEAGNSAPQRAG</sequence>
<dbReference type="InterPro" id="IPR006944">
    <property type="entry name" value="Phage/GTA_portal"/>
</dbReference>
<comment type="caution">
    <text evidence="1">The sequence shown here is derived from an EMBL/GenBank/DDBJ whole genome shotgun (WGS) entry which is preliminary data.</text>
</comment>
<protein>
    <recommendedName>
        <fullName evidence="3">Phage portal protein</fullName>
    </recommendedName>
</protein>
<name>A0ABN3CJG9_9ACTN</name>
<dbReference type="NCBIfam" id="TIGR01537">
    <property type="entry name" value="portal_HK97"/>
    <property type="match status" value="1"/>
</dbReference>
<dbReference type="InterPro" id="IPR006427">
    <property type="entry name" value="Portal_HK97"/>
</dbReference>
<dbReference type="Proteomes" id="UP001499843">
    <property type="component" value="Unassembled WGS sequence"/>
</dbReference>
<proteinExistence type="predicted"/>
<accession>A0ABN3CJG9</accession>
<organism evidence="1 2">
    <name type="scientific">Nonomuraea monospora</name>
    <dbReference type="NCBI Taxonomy" id="568818"/>
    <lineage>
        <taxon>Bacteria</taxon>
        <taxon>Bacillati</taxon>
        <taxon>Actinomycetota</taxon>
        <taxon>Actinomycetes</taxon>
        <taxon>Streptosporangiales</taxon>
        <taxon>Streptosporangiaceae</taxon>
        <taxon>Nonomuraea</taxon>
    </lineage>
</organism>
<dbReference type="Pfam" id="PF04860">
    <property type="entry name" value="Phage_portal"/>
    <property type="match status" value="1"/>
</dbReference>
<dbReference type="RefSeq" id="WP_344478380.1">
    <property type="nucleotide sequence ID" value="NZ_BAAAQX010000012.1"/>
</dbReference>